<reference evidence="5" key="2">
    <citation type="submission" date="2024-02" db="EMBL/GenBank/DDBJ databases">
        <title>Comparative genomics of Cryptococcus and Kwoniella reveals pathogenesis evolution and contrasting modes of karyotype evolution via chromosome fusion or intercentromeric recombination.</title>
        <authorList>
            <person name="Coelho M.A."/>
            <person name="David-Palma M."/>
            <person name="Shea T."/>
            <person name="Bowers K."/>
            <person name="McGinley-Smith S."/>
            <person name="Mohammad A.W."/>
            <person name="Gnirke A."/>
            <person name="Yurkov A.M."/>
            <person name="Nowrousian M."/>
            <person name="Sun S."/>
            <person name="Cuomo C.A."/>
            <person name="Heitman J."/>
        </authorList>
    </citation>
    <scope>NUCLEOTIDE SEQUENCE</scope>
    <source>
        <strain evidence="5">CBS 10117</strain>
    </source>
</reference>
<keyword evidence="3" id="KW-0378">Hydrolase</keyword>
<keyword evidence="6" id="KW-1185">Reference proteome</keyword>
<dbReference type="GO" id="GO:0008270">
    <property type="term" value="F:zinc ion binding"/>
    <property type="evidence" value="ECO:0007669"/>
    <property type="project" value="TreeGrafter"/>
</dbReference>
<dbReference type="GO" id="GO:0016603">
    <property type="term" value="F:glutaminyl-peptide cyclotransferase activity"/>
    <property type="evidence" value="ECO:0007669"/>
    <property type="project" value="InterPro"/>
</dbReference>
<dbReference type="GO" id="GO:0006508">
    <property type="term" value="P:proteolysis"/>
    <property type="evidence" value="ECO:0007669"/>
    <property type="project" value="UniProtKB-KW"/>
</dbReference>
<dbReference type="SUPFAM" id="SSF53187">
    <property type="entry name" value="Zn-dependent exopeptidases"/>
    <property type="match status" value="1"/>
</dbReference>
<dbReference type="InterPro" id="IPR037457">
    <property type="entry name" value="M28_QC"/>
</dbReference>
<keyword evidence="3" id="KW-0645">Protease</keyword>
<dbReference type="FunFam" id="3.40.630.10:FF:000081">
    <property type="entry name" value="Peptide hydrolase"/>
    <property type="match status" value="1"/>
</dbReference>
<proteinExistence type="inferred from homology"/>
<dbReference type="KEGG" id="kdj:28966526"/>
<sequence length="417" mass="47580">MIRLRSSLSLGFQLPSLHLIFLGYLLLANLVASRREDERTYQKRDYHTLSNADIRKLVESDPPQWDSVTDGHLGKLLIPRASGSENNTLVQNYISSVFINLGWHEEKTPFRGSTPIGDIDFTNLIYTYDPDAARRIILAAHFDSKWFPDFPANQFIGATDSAAPVAMLLHLAEFLTPLLKNRKERIRTGHGLLRDEFDEEEIAGTTIQIVLFDGEEAFKDWTATDSIYGARHLAELWSETYLEPSHPLQLQKRRFAPEPTVLDTVDHLVLLDLLGNKHSMIYSYFRETDWLHTEMASVDGRLRRESLVEVEDGENEWFSTMRLRGGIGDDHLPFLHRGVSILHVISNPFPSVWHTLGDDATVLSLPALRRWDRILRIFTCEYLGLAPDPTSTTTTTFTHKSNPKKSIDELTITNTEL</sequence>
<keyword evidence="3" id="KW-0862">Zinc</keyword>
<evidence type="ECO:0000313" key="5">
    <source>
        <dbReference type="EMBL" id="WWC60247.1"/>
    </source>
</evidence>
<organism evidence="5 6">
    <name type="scientific">Kwoniella dejecticola CBS 10117</name>
    <dbReference type="NCBI Taxonomy" id="1296121"/>
    <lineage>
        <taxon>Eukaryota</taxon>
        <taxon>Fungi</taxon>
        <taxon>Dikarya</taxon>
        <taxon>Basidiomycota</taxon>
        <taxon>Agaricomycotina</taxon>
        <taxon>Tremellomycetes</taxon>
        <taxon>Tremellales</taxon>
        <taxon>Cryptococcaceae</taxon>
        <taxon>Kwoniella</taxon>
    </lineage>
</organism>
<dbReference type="PANTHER" id="PTHR12283">
    <property type="entry name" value="GLUTAMINYL-PEPTIDE CYCLOTRANSFERASE"/>
    <property type="match status" value="1"/>
</dbReference>
<reference evidence="5" key="1">
    <citation type="submission" date="2013-07" db="EMBL/GenBank/DDBJ databases">
        <authorList>
            <consortium name="The Broad Institute Genome Sequencing Platform"/>
            <person name="Cuomo C."/>
            <person name="Litvintseva A."/>
            <person name="Chen Y."/>
            <person name="Heitman J."/>
            <person name="Sun S."/>
            <person name="Springer D."/>
            <person name="Dromer F."/>
            <person name="Young S.K."/>
            <person name="Zeng Q."/>
            <person name="Gargeya S."/>
            <person name="Fitzgerald M."/>
            <person name="Abouelleil A."/>
            <person name="Alvarado L."/>
            <person name="Berlin A.M."/>
            <person name="Chapman S.B."/>
            <person name="Dewar J."/>
            <person name="Goldberg J."/>
            <person name="Griggs A."/>
            <person name="Gujja S."/>
            <person name="Hansen M."/>
            <person name="Howarth C."/>
            <person name="Imamovic A."/>
            <person name="Larimer J."/>
            <person name="McCowan C."/>
            <person name="Murphy C."/>
            <person name="Pearson M."/>
            <person name="Priest M."/>
            <person name="Roberts A."/>
            <person name="Saif S."/>
            <person name="Shea T."/>
            <person name="Sykes S."/>
            <person name="Wortman J."/>
            <person name="Nusbaum C."/>
            <person name="Birren B."/>
        </authorList>
    </citation>
    <scope>NUCLEOTIDE SEQUENCE</scope>
    <source>
        <strain evidence="5">CBS 10117</strain>
    </source>
</reference>
<evidence type="ECO:0000313" key="6">
    <source>
        <dbReference type="Proteomes" id="UP000078595"/>
    </source>
</evidence>
<dbReference type="EC" id="3.4.-.-" evidence="3"/>
<accession>A0AAJ8MGJ2</accession>
<dbReference type="EMBL" id="CP144532">
    <property type="protein sequence ID" value="WWC60247.1"/>
    <property type="molecule type" value="Genomic_DNA"/>
</dbReference>
<dbReference type="PANTHER" id="PTHR12283:SF6">
    <property type="entry name" value="GLUTAMINYL-PEPTIDE CYCLOTRANSFERASE-RELATED"/>
    <property type="match status" value="1"/>
</dbReference>
<dbReference type="GO" id="GO:0008233">
    <property type="term" value="F:peptidase activity"/>
    <property type="evidence" value="ECO:0007669"/>
    <property type="project" value="UniProtKB-KW"/>
</dbReference>
<dbReference type="GeneID" id="28966526"/>
<gene>
    <name evidence="5" type="ORF">I303_102813</name>
</gene>
<feature type="domain" description="Peptidase M28" evidence="4">
    <location>
        <begin position="123"/>
        <end position="376"/>
    </location>
</feature>
<dbReference type="Pfam" id="PF04389">
    <property type="entry name" value="Peptidase_M28"/>
    <property type="match status" value="1"/>
</dbReference>
<keyword evidence="1" id="KW-0808">Transferase</keyword>
<dbReference type="RefSeq" id="XP_018264654.2">
    <property type="nucleotide sequence ID" value="XM_018406160.2"/>
</dbReference>
<dbReference type="Gene3D" id="3.40.630.10">
    <property type="entry name" value="Zn peptidases"/>
    <property type="match status" value="1"/>
</dbReference>
<dbReference type="CDD" id="cd03880">
    <property type="entry name" value="M28_QC_like"/>
    <property type="match status" value="1"/>
</dbReference>
<dbReference type="InterPro" id="IPR040234">
    <property type="entry name" value="QC/QCL"/>
</dbReference>
<dbReference type="InterPro" id="IPR007484">
    <property type="entry name" value="Peptidase_M28"/>
</dbReference>
<evidence type="ECO:0000259" key="4">
    <source>
        <dbReference type="Pfam" id="PF04389"/>
    </source>
</evidence>
<dbReference type="AlphaFoldDB" id="A0AAJ8MGJ2"/>
<dbReference type="Proteomes" id="UP000078595">
    <property type="component" value="Chromosome 3"/>
</dbReference>
<name>A0AAJ8MGJ2_9TREE</name>
<evidence type="ECO:0000256" key="3">
    <source>
        <dbReference type="RuleBase" id="RU361240"/>
    </source>
</evidence>
<comment type="similarity">
    <text evidence="3">Belongs to the peptidase M28 family.</text>
</comment>
<keyword evidence="2" id="KW-0012">Acyltransferase</keyword>
<evidence type="ECO:0000256" key="1">
    <source>
        <dbReference type="ARBA" id="ARBA00022679"/>
    </source>
</evidence>
<evidence type="ECO:0000256" key="2">
    <source>
        <dbReference type="ARBA" id="ARBA00023315"/>
    </source>
</evidence>
<protein>
    <recommendedName>
        <fullName evidence="3">Peptide hydrolase</fullName>
        <ecNumber evidence="3">3.4.-.-</ecNumber>
    </recommendedName>
</protein>
<keyword evidence="3" id="KW-0479">Metal-binding</keyword>